<dbReference type="EMBL" id="FWZD01000045">
    <property type="protein sequence ID" value="SME03239.1"/>
    <property type="molecule type" value="Genomic_DNA"/>
</dbReference>
<dbReference type="AlphaFoldDB" id="A0A1Y5ZKC2"/>
<feature type="compositionally biased region" description="Low complexity" evidence="1">
    <location>
        <begin position="38"/>
        <end position="47"/>
    </location>
</feature>
<name>A0A1Y5ZKC2_9BACI</name>
<protein>
    <recommendedName>
        <fullName evidence="5">Lipoprotein</fullName>
    </recommendedName>
</protein>
<evidence type="ECO:0000256" key="2">
    <source>
        <dbReference type="SAM" id="SignalP"/>
    </source>
</evidence>
<feature type="signal peptide" evidence="2">
    <location>
        <begin position="1"/>
        <end position="20"/>
    </location>
</feature>
<feature type="chain" id="PRO_5039265506" description="Lipoprotein" evidence="2">
    <location>
        <begin position="21"/>
        <end position="222"/>
    </location>
</feature>
<dbReference type="Proteomes" id="UP000194439">
    <property type="component" value="Unassembled WGS sequence"/>
</dbReference>
<evidence type="ECO:0000313" key="4">
    <source>
        <dbReference type="Proteomes" id="UP000194439"/>
    </source>
</evidence>
<sequence length="222" mass="24734">MNKCYIFFLACFLTFLTACQGNTKEATQSTNEPKQQEETTQNSSQTQPATTTNTEKAEPKKDESIKSGMYKVGTDLPSGEYFLLADQGQSAYFAVLKDSTGSSNNILQNDNFATFRFLTVEDGQYLQLKRAKMLPATKVEKIPLDGKELIPGMYRVGIDVPAGEYKLVPNDGATGYYSLHTNSTVNGLKNIISNDNFKEERYLTIQEGQYLKLNRASLLLSN</sequence>
<evidence type="ECO:0000256" key="1">
    <source>
        <dbReference type="SAM" id="MobiDB-lite"/>
    </source>
</evidence>
<evidence type="ECO:0000313" key="3">
    <source>
        <dbReference type="EMBL" id="SME03239.1"/>
    </source>
</evidence>
<gene>
    <name evidence="3" type="ORF">BACERE00185_02319</name>
</gene>
<keyword evidence="2" id="KW-0732">Signal</keyword>
<organism evidence="3 4">
    <name type="scientific">Bacillus mobilis</name>
    <dbReference type="NCBI Taxonomy" id="2026190"/>
    <lineage>
        <taxon>Bacteria</taxon>
        <taxon>Bacillati</taxon>
        <taxon>Bacillota</taxon>
        <taxon>Bacilli</taxon>
        <taxon>Bacillales</taxon>
        <taxon>Bacillaceae</taxon>
        <taxon>Bacillus</taxon>
        <taxon>Bacillus cereus group</taxon>
    </lineage>
</organism>
<evidence type="ECO:0008006" key="5">
    <source>
        <dbReference type="Google" id="ProtNLM"/>
    </source>
</evidence>
<dbReference type="PROSITE" id="PS51257">
    <property type="entry name" value="PROKAR_LIPOPROTEIN"/>
    <property type="match status" value="1"/>
</dbReference>
<feature type="region of interest" description="Disordered" evidence="1">
    <location>
        <begin position="27"/>
        <end position="68"/>
    </location>
</feature>
<reference evidence="4" key="1">
    <citation type="submission" date="2017-04" db="EMBL/GenBank/DDBJ databases">
        <authorList>
            <person name="Criscuolo A."/>
        </authorList>
    </citation>
    <scope>NUCLEOTIDE SEQUENCE [LARGE SCALE GENOMIC DNA]</scope>
</reference>
<dbReference type="RefSeq" id="WP_088028542.1">
    <property type="nucleotide sequence ID" value="NZ_FWZD01000045.1"/>
</dbReference>
<accession>A0A1Y5ZKC2</accession>
<proteinExistence type="predicted"/>
<feature type="compositionally biased region" description="Basic and acidic residues" evidence="1">
    <location>
        <begin position="55"/>
        <end position="65"/>
    </location>
</feature>